<protein>
    <recommendedName>
        <fullName evidence="3">MHC class II beta chain N-terminal domain-containing protein</fullName>
    </recommendedName>
</protein>
<dbReference type="GO" id="GO:0042613">
    <property type="term" value="C:MHC class II protein complex"/>
    <property type="evidence" value="ECO:0007669"/>
    <property type="project" value="InterPro"/>
</dbReference>
<keyword evidence="5" id="KW-1185">Reference proteome</keyword>
<dbReference type="EMBL" id="AAQR03018021">
    <property type="status" value="NOT_ANNOTATED_CDS"/>
    <property type="molecule type" value="Genomic_DNA"/>
</dbReference>
<proteinExistence type="predicted"/>
<dbReference type="SUPFAM" id="SSF54452">
    <property type="entry name" value="MHC antigen-recognition domain"/>
    <property type="match status" value="1"/>
</dbReference>
<dbReference type="InterPro" id="IPR000353">
    <property type="entry name" value="MHC_II_b_N"/>
</dbReference>
<dbReference type="InterPro" id="IPR014745">
    <property type="entry name" value="MHC_II_a/b_N"/>
</dbReference>
<dbReference type="AlphaFoldDB" id="H0XUU6"/>
<dbReference type="Ensembl" id="ENSOGAT00000031931.1">
    <property type="protein sequence ID" value="ENSOGAP00000019888.1"/>
    <property type="gene ID" value="ENSOGAG00000026189.1"/>
</dbReference>
<organism evidence="4 5">
    <name type="scientific">Otolemur garnettii</name>
    <name type="common">Small-eared galago</name>
    <name type="synonym">Garnett's greater bushbaby</name>
    <dbReference type="NCBI Taxonomy" id="30611"/>
    <lineage>
        <taxon>Eukaryota</taxon>
        <taxon>Metazoa</taxon>
        <taxon>Chordata</taxon>
        <taxon>Craniata</taxon>
        <taxon>Vertebrata</taxon>
        <taxon>Euteleostomi</taxon>
        <taxon>Mammalia</taxon>
        <taxon>Eutheria</taxon>
        <taxon>Euarchontoglires</taxon>
        <taxon>Primates</taxon>
        <taxon>Strepsirrhini</taxon>
        <taxon>Lorisiformes</taxon>
        <taxon>Galagidae</taxon>
        <taxon>Otolemur</taxon>
    </lineage>
</organism>
<dbReference type="Gene3D" id="3.10.320.10">
    <property type="entry name" value="Class II Histocompatibility Antigen, M Beta Chain, Chain B, domain 1"/>
    <property type="match status" value="1"/>
</dbReference>
<dbReference type="InParanoid" id="H0XUU6"/>
<reference evidence="4" key="3">
    <citation type="submission" date="2025-09" db="UniProtKB">
        <authorList>
            <consortium name="Ensembl"/>
        </authorList>
    </citation>
    <scope>IDENTIFICATION</scope>
</reference>
<evidence type="ECO:0000259" key="3">
    <source>
        <dbReference type="SMART" id="SM00921"/>
    </source>
</evidence>
<accession>H0XUU6</accession>
<dbReference type="Pfam" id="PF00969">
    <property type="entry name" value="MHC_II_beta"/>
    <property type="match status" value="1"/>
</dbReference>
<sequence>MEKVQLVAKCTYNLEEFTLFHSHVGEYQLVTKLGAKAKYWNSQKDILEQKQPGWTW</sequence>
<reference evidence="5" key="1">
    <citation type="submission" date="2011-03" db="EMBL/GenBank/DDBJ databases">
        <title>Version 3 of the genome sequence of Otolemur garnettii (Bushbaby).</title>
        <authorList>
            <consortium name="The Broad Institute Genome Sequencing Platform"/>
            <person name="Di Palma F."/>
            <person name="Johnson J."/>
            <person name="Lander E.S."/>
            <person name="Lindblad-Toh K."/>
            <person name="Jaffe D.B."/>
            <person name="Gnerre S."/>
            <person name="MacCallum I."/>
            <person name="Przybylski D."/>
            <person name="Ribeiro F.J."/>
            <person name="Burton J.N."/>
            <person name="Walker B.J."/>
            <person name="Sharpe T."/>
            <person name="Hall G."/>
        </authorList>
    </citation>
    <scope>NUCLEOTIDE SEQUENCE [LARGE SCALE GENOMIC DNA]</scope>
</reference>
<evidence type="ECO:0000313" key="5">
    <source>
        <dbReference type="Proteomes" id="UP000005225"/>
    </source>
</evidence>
<evidence type="ECO:0000256" key="2">
    <source>
        <dbReference type="ARBA" id="ARBA00023180"/>
    </source>
</evidence>
<feature type="domain" description="MHC class II beta chain N-terminal" evidence="3">
    <location>
        <begin position="2"/>
        <end position="56"/>
    </location>
</feature>
<dbReference type="InterPro" id="IPR011162">
    <property type="entry name" value="MHC_I/II-like_Ag-recog"/>
</dbReference>
<dbReference type="GO" id="GO:0019882">
    <property type="term" value="P:antigen processing and presentation"/>
    <property type="evidence" value="ECO:0007669"/>
    <property type="project" value="InterPro"/>
</dbReference>
<dbReference type="STRING" id="30611.ENSOGAP00000019888"/>
<reference evidence="4" key="2">
    <citation type="submission" date="2025-08" db="UniProtKB">
        <authorList>
            <consortium name="Ensembl"/>
        </authorList>
    </citation>
    <scope>IDENTIFICATION</scope>
</reference>
<dbReference type="SMART" id="SM00921">
    <property type="entry name" value="MHC_II_beta"/>
    <property type="match status" value="1"/>
</dbReference>
<evidence type="ECO:0000313" key="4">
    <source>
        <dbReference type="Ensembl" id="ENSOGAP00000019888.1"/>
    </source>
</evidence>
<evidence type="ECO:0000256" key="1">
    <source>
        <dbReference type="ARBA" id="ARBA00022729"/>
    </source>
</evidence>
<keyword evidence="1" id="KW-0732">Signal</keyword>
<dbReference type="Proteomes" id="UP000005225">
    <property type="component" value="Unassembled WGS sequence"/>
</dbReference>
<keyword evidence="2" id="KW-0325">Glycoprotein</keyword>
<name>H0XUU6_OTOGA</name>
<dbReference type="GO" id="GO:0006955">
    <property type="term" value="P:immune response"/>
    <property type="evidence" value="ECO:0007669"/>
    <property type="project" value="InterPro"/>
</dbReference>
<dbReference type="HOGENOM" id="CLU_3019658_0_0_1"/>